<gene>
    <name evidence="2" type="ORF">EDD36DRAFT_133156</name>
</gene>
<feature type="compositionally biased region" description="Polar residues" evidence="1">
    <location>
        <begin position="45"/>
        <end position="55"/>
    </location>
</feature>
<reference evidence="2" key="1">
    <citation type="journal article" date="2022" name="bioRxiv">
        <title>Deciphering the potential niche of two novel black yeast fungi from a biological soil crust based on their genomes, phenotypes, and melanin regulation.</title>
        <authorList>
            <consortium name="DOE Joint Genome Institute"/>
            <person name="Carr E.C."/>
            <person name="Barton Q."/>
            <person name="Grambo S."/>
            <person name="Sullivan M."/>
            <person name="Renfro C.M."/>
            <person name="Kuo A."/>
            <person name="Pangilinan J."/>
            <person name="Lipzen A."/>
            <person name="Keymanesh K."/>
            <person name="Savage E."/>
            <person name="Barry K."/>
            <person name="Grigoriev I.V."/>
            <person name="Riekhof W.R."/>
            <person name="Harris S.S."/>
        </authorList>
    </citation>
    <scope>NUCLEOTIDE SEQUENCE</scope>
    <source>
        <strain evidence="2">JF 03-4F</strain>
    </source>
</reference>
<feature type="compositionally biased region" description="Polar residues" evidence="1">
    <location>
        <begin position="459"/>
        <end position="476"/>
    </location>
</feature>
<feature type="compositionally biased region" description="Polar residues" evidence="1">
    <location>
        <begin position="678"/>
        <end position="719"/>
    </location>
</feature>
<evidence type="ECO:0000256" key="1">
    <source>
        <dbReference type="SAM" id="MobiDB-lite"/>
    </source>
</evidence>
<dbReference type="Proteomes" id="UP001203852">
    <property type="component" value="Unassembled WGS sequence"/>
</dbReference>
<feature type="compositionally biased region" description="Polar residues" evidence="1">
    <location>
        <begin position="256"/>
        <end position="275"/>
    </location>
</feature>
<feature type="region of interest" description="Disordered" evidence="1">
    <location>
        <begin position="737"/>
        <end position="846"/>
    </location>
</feature>
<evidence type="ECO:0000313" key="3">
    <source>
        <dbReference type="Proteomes" id="UP001203852"/>
    </source>
</evidence>
<feature type="region of interest" description="Disordered" evidence="1">
    <location>
        <begin position="124"/>
        <end position="236"/>
    </location>
</feature>
<dbReference type="EMBL" id="MU404351">
    <property type="protein sequence ID" value="KAI1616344.1"/>
    <property type="molecule type" value="Genomic_DNA"/>
</dbReference>
<feature type="compositionally biased region" description="Polar residues" evidence="1">
    <location>
        <begin position="363"/>
        <end position="375"/>
    </location>
</feature>
<feature type="compositionally biased region" description="Low complexity" evidence="1">
    <location>
        <begin position="836"/>
        <end position="846"/>
    </location>
</feature>
<feature type="compositionally biased region" description="Low complexity" evidence="1">
    <location>
        <begin position="664"/>
        <end position="677"/>
    </location>
</feature>
<feature type="region of interest" description="Disordered" evidence="1">
    <location>
        <begin position="542"/>
        <end position="628"/>
    </location>
</feature>
<feature type="compositionally biased region" description="Basic and acidic residues" evidence="1">
    <location>
        <begin position="780"/>
        <end position="790"/>
    </location>
</feature>
<dbReference type="AlphaFoldDB" id="A0AAN6IIC2"/>
<name>A0AAN6IIC2_9EURO</name>
<sequence length="846" mass="93241">MVSNWPCHDAHIRIQMPSKYSHSVVLASYSSQGIINSPSYQDWDYNGSNGSSTPVNVYEQEPPPRPEKTKSTVPATAQSAFREERSTNRHNKSHSISKKHESSSYFGPVADPATGKIVDKYVKKSRRKDAVRHDASQNRLSVAKPQGGASPDFRLSGPFDPFAGAPEFVPNVEETSPEPDLEGLALTSPDPEPRGQQNANTSRPIRRPIEPRNDVQQRPSIKTPERSSARIRAPGTESLLSIQQFLDLSPRVNGSAPPTQRRISQQQTALNSHPPSLSPAFHAKPTRPPAQKMDSSNSLDRSATSFIDSSDEEHEELRASARQLHRRPVSVAPRPQRTAPQPDFAMELAELQSASRHKHGPRRSSQQTIPKSNRQGAPDKGNGARRTSQHVNQIPNRQSRQYPTGIDNSDAAHDLPLQRHSPLPMQTPERRTLRRTGSLQNKPLFDVPDELLSPLPQGSPYSPGSATPWTTISNAEQEPDFSGFSDKAEPDDYLSHDTSSSGYVHVNQRYYRSTHDHVTEPEPQPEPEPRSYVAPAQVSMQSPISPMSGQFPISPSFSIPDRTGRASRISSISQQRPALSRSRGPESRNPVESLPSPTSERDLRSPSISSSMSIPRKPVNPMPYFGTPSVIRDPQELARLNVQNVSRSTTPLPIKGKPSPQKFLQQQRQRLRSSSELARTSQVGRSSRSLHTPEPTTKSPAASILSSRRPSVQTPNSANFGEEGWGRVSVEPTGWNGSFAHLGTTPAAGRSQVSVARSVAPEPVPNEEEDEDAALPPPDISRRRQSEDTRAGSALPSRSQSRVGVGVRGGIDGLEDMLREQEQDTAPVEKTRSRSRSILSRFSRRW</sequence>
<feature type="compositionally biased region" description="Basic and acidic residues" evidence="1">
    <location>
        <begin position="816"/>
        <end position="832"/>
    </location>
</feature>
<feature type="region of interest" description="Disordered" evidence="1">
    <location>
        <begin position="45"/>
        <end position="111"/>
    </location>
</feature>
<feature type="compositionally biased region" description="Polar residues" evidence="1">
    <location>
        <begin position="385"/>
        <end position="402"/>
    </location>
</feature>
<feature type="compositionally biased region" description="Polar residues" evidence="1">
    <location>
        <begin position="293"/>
        <end position="308"/>
    </location>
</feature>
<feature type="compositionally biased region" description="Basic residues" evidence="1">
    <location>
        <begin position="88"/>
        <end position="97"/>
    </location>
</feature>
<comment type="caution">
    <text evidence="2">The sequence shown here is derived from an EMBL/GenBank/DDBJ whole genome shotgun (WGS) entry which is preliminary data.</text>
</comment>
<feature type="compositionally biased region" description="Low complexity" evidence="1">
    <location>
        <begin position="605"/>
        <end position="615"/>
    </location>
</feature>
<feature type="region of interest" description="Disordered" evidence="1">
    <location>
        <begin position="249"/>
        <end position="501"/>
    </location>
</feature>
<feature type="region of interest" description="Disordered" evidence="1">
    <location>
        <begin position="645"/>
        <end position="725"/>
    </location>
</feature>
<accession>A0AAN6IIC2</accession>
<proteinExistence type="predicted"/>
<keyword evidence="3" id="KW-1185">Reference proteome</keyword>
<feature type="region of interest" description="Disordered" evidence="1">
    <location>
        <begin position="514"/>
        <end position="533"/>
    </location>
</feature>
<organism evidence="2 3">
    <name type="scientific">Exophiala viscosa</name>
    <dbReference type="NCBI Taxonomy" id="2486360"/>
    <lineage>
        <taxon>Eukaryota</taxon>
        <taxon>Fungi</taxon>
        <taxon>Dikarya</taxon>
        <taxon>Ascomycota</taxon>
        <taxon>Pezizomycotina</taxon>
        <taxon>Eurotiomycetes</taxon>
        <taxon>Chaetothyriomycetidae</taxon>
        <taxon>Chaetothyriales</taxon>
        <taxon>Herpotrichiellaceae</taxon>
        <taxon>Exophiala</taxon>
    </lineage>
</organism>
<protein>
    <submittedName>
        <fullName evidence="2">Uncharacterized protein</fullName>
    </submittedName>
</protein>
<feature type="compositionally biased region" description="Basic and acidic residues" evidence="1">
    <location>
        <begin position="486"/>
        <end position="495"/>
    </location>
</feature>
<feature type="compositionally biased region" description="Polar residues" evidence="1">
    <location>
        <begin position="542"/>
        <end position="557"/>
    </location>
</feature>
<evidence type="ECO:0000313" key="2">
    <source>
        <dbReference type="EMBL" id="KAI1616344.1"/>
    </source>
</evidence>
<feature type="compositionally biased region" description="Low complexity" evidence="1">
    <location>
        <begin position="567"/>
        <end position="576"/>
    </location>
</feature>